<reference evidence="2 3" key="1">
    <citation type="journal article" date="2012" name="Science">
        <title>The Paleozoic origin of enzymatic lignin decomposition reconstructed from 31 fungal genomes.</title>
        <authorList>
            <person name="Floudas D."/>
            <person name="Binder M."/>
            <person name="Riley R."/>
            <person name="Barry K."/>
            <person name="Blanchette R.A."/>
            <person name="Henrissat B."/>
            <person name="Martinez A.T."/>
            <person name="Otillar R."/>
            <person name="Spatafora J.W."/>
            <person name="Yadav J.S."/>
            <person name="Aerts A."/>
            <person name="Benoit I."/>
            <person name="Boyd A."/>
            <person name="Carlson A."/>
            <person name="Copeland A."/>
            <person name="Coutinho P.M."/>
            <person name="de Vries R.P."/>
            <person name="Ferreira P."/>
            <person name="Findley K."/>
            <person name="Foster B."/>
            <person name="Gaskell J."/>
            <person name="Glotzer D."/>
            <person name="Gorecki P."/>
            <person name="Heitman J."/>
            <person name="Hesse C."/>
            <person name="Hori C."/>
            <person name="Igarashi K."/>
            <person name="Jurgens J.A."/>
            <person name="Kallen N."/>
            <person name="Kersten P."/>
            <person name="Kohler A."/>
            <person name="Kuees U."/>
            <person name="Kumar T.K.A."/>
            <person name="Kuo A."/>
            <person name="LaButti K."/>
            <person name="Larrondo L.F."/>
            <person name="Lindquist E."/>
            <person name="Ling A."/>
            <person name="Lombard V."/>
            <person name="Lucas S."/>
            <person name="Lundell T."/>
            <person name="Martin R."/>
            <person name="McLaughlin D.J."/>
            <person name="Morgenstern I."/>
            <person name="Morin E."/>
            <person name="Murat C."/>
            <person name="Nagy L.G."/>
            <person name="Nolan M."/>
            <person name="Ohm R.A."/>
            <person name="Patyshakuliyeva A."/>
            <person name="Rokas A."/>
            <person name="Ruiz-Duenas F.J."/>
            <person name="Sabat G."/>
            <person name="Salamov A."/>
            <person name="Samejima M."/>
            <person name="Schmutz J."/>
            <person name="Slot J.C."/>
            <person name="St John F."/>
            <person name="Stenlid J."/>
            <person name="Sun H."/>
            <person name="Sun S."/>
            <person name="Syed K."/>
            <person name="Tsang A."/>
            <person name="Wiebenga A."/>
            <person name="Young D."/>
            <person name="Pisabarro A."/>
            <person name="Eastwood D.C."/>
            <person name="Martin F."/>
            <person name="Cullen D."/>
            <person name="Grigoriev I.V."/>
            <person name="Hibbett D.S."/>
        </authorList>
    </citation>
    <scope>NUCLEOTIDE SEQUENCE</scope>
    <source>
        <strain evidence="3">FP-58527</strain>
    </source>
</reference>
<keyword evidence="3" id="KW-1185">Reference proteome</keyword>
<name>S8FK09_FOMSC</name>
<evidence type="ECO:0000256" key="1">
    <source>
        <dbReference type="SAM" id="MobiDB-lite"/>
    </source>
</evidence>
<dbReference type="Proteomes" id="UP000015241">
    <property type="component" value="Unassembled WGS sequence"/>
</dbReference>
<feature type="compositionally biased region" description="Basic residues" evidence="1">
    <location>
        <begin position="123"/>
        <end position="132"/>
    </location>
</feature>
<organism evidence="2 3">
    <name type="scientific">Fomitopsis schrenkii</name>
    <name type="common">Brown rot fungus</name>
    <dbReference type="NCBI Taxonomy" id="2126942"/>
    <lineage>
        <taxon>Eukaryota</taxon>
        <taxon>Fungi</taxon>
        <taxon>Dikarya</taxon>
        <taxon>Basidiomycota</taxon>
        <taxon>Agaricomycotina</taxon>
        <taxon>Agaricomycetes</taxon>
        <taxon>Polyporales</taxon>
        <taxon>Fomitopsis</taxon>
    </lineage>
</organism>
<gene>
    <name evidence="2" type="ORF">FOMPIDRAFT_1048352</name>
</gene>
<dbReference type="AlphaFoldDB" id="S8FK09"/>
<evidence type="ECO:0000313" key="2">
    <source>
        <dbReference type="EMBL" id="EPT01751.1"/>
    </source>
</evidence>
<sequence length="477" mass="52523">MPRAAKVSILPSPRVNPLKRRPSGTQAAQEIIEVPVAQKVAREKIKEECPLCGKMLTPDSLARHKMVHYPDWQYKCPWPDCPFRNGQMSNVTTHISCEGSVYRQHCDGCGVWRTDPAAMTRHPCPKRKRKSVKTTNTRATKKRRVVDQEPALGYPEGSASSSFTQEYALPASSAYGSPVAGPSNTSDYTAYSSQLALEPDDAQAGVLPDLAHASGLWLGQSTPSFDDLRVATVTPVHLDAPAEAQVQLHDQTLDGQYDADAYGQQCYNVPGQNTQIAEQAFVPPQLELPQFDLDLNNPLLNFDFIPEIDAFNAPQPLWQYDPYAQPQLPVAPEPQYFAQPQLAEPVPCPAQDFLPPQPRLFFDKQPAPIAFDYTPPALVPLDELAYGLGMQGGLLPELPQPDDLSLFPDMPVFPELSETAFDFNYGFIPDFGLGAGLDEMLPLDDWAQGFTLPAPDSLFPNAHDIPGEPLPAYQYPA</sequence>
<evidence type="ECO:0008006" key="4">
    <source>
        <dbReference type="Google" id="ProtNLM"/>
    </source>
</evidence>
<dbReference type="EMBL" id="KE504139">
    <property type="protein sequence ID" value="EPT01751.1"/>
    <property type="molecule type" value="Genomic_DNA"/>
</dbReference>
<evidence type="ECO:0000313" key="3">
    <source>
        <dbReference type="Proteomes" id="UP000015241"/>
    </source>
</evidence>
<dbReference type="OrthoDB" id="10495359at2759"/>
<accession>S8FK09</accession>
<dbReference type="InParanoid" id="S8FK09"/>
<feature type="region of interest" description="Disordered" evidence="1">
    <location>
        <begin position="120"/>
        <end position="160"/>
    </location>
</feature>
<protein>
    <recommendedName>
        <fullName evidence="4">C2H2-type domain-containing protein</fullName>
    </recommendedName>
</protein>
<proteinExistence type="predicted"/>
<dbReference type="HOGENOM" id="CLU_489186_0_0_1"/>